<evidence type="ECO:0000313" key="1">
    <source>
        <dbReference type="EMBL" id="MBL0884959.1"/>
    </source>
</evidence>
<dbReference type="EMBL" id="JABBYC010000001">
    <property type="protein sequence ID" value="MBL0884959.1"/>
    <property type="molecule type" value="Genomic_DNA"/>
</dbReference>
<comment type="caution">
    <text evidence="1">The sequence shown here is derived from an EMBL/GenBank/DDBJ whole genome shotgun (WGS) entry which is preliminary data.</text>
</comment>
<organism evidence="1 2">
    <name type="scientific">Myceligenerans indicum</name>
    <dbReference type="NCBI Taxonomy" id="2593663"/>
    <lineage>
        <taxon>Bacteria</taxon>
        <taxon>Bacillati</taxon>
        <taxon>Actinomycetota</taxon>
        <taxon>Actinomycetes</taxon>
        <taxon>Micrococcales</taxon>
        <taxon>Promicromonosporaceae</taxon>
        <taxon>Myceligenerans</taxon>
    </lineage>
</organism>
<sequence>MATIPAVEDIVNVELEVPGEISWDEVATEDTPAVSPAGTNRQWLRGVVEAVELDGVMVLRSGVGLTMLDQWVDAVV</sequence>
<gene>
    <name evidence="1" type="ORF">HGK34_01460</name>
</gene>
<protein>
    <submittedName>
        <fullName evidence="1">Uncharacterized protein</fullName>
    </submittedName>
</protein>
<proteinExistence type="predicted"/>
<accession>A0ABS1LFK5</accession>
<dbReference type="Proteomes" id="UP000675409">
    <property type="component" value="Unassembled WGS sequence"/>
</dbReference>
<dbReference type="RefSeq" id="WP_201844756.1">
    <property type="nucleotide sequence ID" value="NZ_JABBYC010000001.1"/>
</dbReference>
<keyword evidence="2" id="KW-1185">Reference proteome</keyword>
<reference evidence="1 2" key="1">
    <citation type="journal article" date="2021" name="Arch. Microbiol.">
        <title>Myceligenerans indicum sp. nov., an actinobacterium isolated from mangrove sediment of Sundarbans, India.</title>
        <authorList>
            <person name="Asha K."/>
            <person name="Bhadury P."/>
        </authorList>
    </citation>
    <scope>NUCLEOTIDE SEQUENCE [LARGE SCALE GENOMIC DNA]</scope>
    <source>
        <strain evidence="1 2">I2</strain>
    </source>
</reference>
<evidence type="ECO:0000313" key="2">
    <source>
        <dbReference type="Proteomes" id="UP000675409"/>
    </source>
</evidence>
<name>A0ABS1LFK5_9MICO</name>